<dbReference type="STRING" id="1388748.GCA_000463155_02208"/>
<dbReference type="EMBL" id="PYEP01000004">
    <property type="protein sequence ID" value="PSN07570.1"/>
    <property type="molecule type" value="Genomic_DNA"/>
</dbReference>
<comment type="caution">
    <text evidence="1">The sequence shown here is derived from an EMBL/GenBank/DDBJ whole genome shotgun (WGS) entry which is preliminary data.</text>
</comment>
<dbReference type="RefSeq" id="WP_024550045.1">
    <property type="nucleotide sequence ID" value="NZ_CP188034.1"/>
</dbReference>
<name>A0A2P8VJE6_9ENTR</name>
<reference evidence="1 2" key="1">
    <citation type="submission" date="2018-03" db="EMBL/GenBank/DDBJ databases">
        <title>Draft genome sequence of the first documented clinical Siccibacter turicensis isolate in Austria.</title>
        <authorList>
            <person name="Lepuschitz S."/>
            <person name="Pekard-Amenitsch S."/>
            <person name="Haunold R."/>
            <person name="Schill S."/>
            <person name="Mach R."/>
            <person name="Allerberger F."/>
            <person name="Ruppitsch W."/>
            <person name="Forsythe S.J."/>
        </authorList>
    </citation>
    <scope>NUCLEOTIDE SEQUENCE [LARGE SCALE GENOMIC DNA]</scope>
    <source>
        <strain evidence="1 2">6100069499-17</strain>
    </source>
</reference>
<dbReference type="Pfam" id="PF07037">
    <property type="entry name" value="YfeC-like"/>
    <property type="match status" value="1"/>
</dbReference>
<protein>
    <recommendedName>
        <fullName evidence="3">DNA-binding transcriptional regulator</fullName>
    </recommendedName>
</protein>
<evidence type="ECO:0000313" key="2">
    <source>
        <dbReference type="Proteomes" id="UP000240212"/>
    </source>
</evidence>
<organism evidence="1 2">
    <name type="scientific">Siccibacter turicensis</name>
    <dbReference type="NCBI Taxonomy" id="357233"/>
    <lineage>
        <taxon>Bacteria</taxon>
        <taxon>Pseudomonadati</taxon>
        <taxon>Pseudomonadota</taxon>
        <taxon>Gammaproteobacteria</taxon>
        <taxon>Enterobacterales</taxon>
        <taxon>Enterobacteriaceae</taxon>
        <taxon>Siccibacter</taxon>
    </lineage>
</organism>
<accession>A0A2P8VJE6</accession>
<dbReference type="SUPFAM" id="SSF46955">
    <property type="entry name" value="Putative DNA-binding domain"/>
    <property type="match status" value="1"/>
</dbReference>
<evidence type="ECO:0000313" key="1">
    <source>
        <dbReference type="EMBL" id="PSN07570.1"/>
    </source>
</evidence>
<dbReference type="InterPro" id="IPR009061">
    <property type="entry name" value="DNA-bd_dom_put_sf"/>
</dbReference>
<dbReference type="AlphaFoldDB" id="A0A2P8VJE6"/>
<gene>
    <name evidence="1" type="ORF">C7G83_10565</name>
</gene>
<dbReference type="InterPro" id="IPR010749">
    <property type="entry name" value="YfeC-like"/>
</dbReference>
<proteinExistence type="predicted"/>
<sequence>MIMLKPQMTPRELADLTGYSVQTINKWIHAQGWKTRKIKGVKGGKAHTVVIDERVRHYVLNTSLMRKRYPELNRAEEPMAIYTSGQESIERQMTDAVRTMSDAEQQRLAALLVREGVTGLLRRLGINDESE</sequence>
<keyword evidence="2" id="KW-1185">Reference proteome</keyword>
<evidence type="ECO:0008006" key="3">
    <source>
        <dbReference type="Google" id="ProtNLM"/>
    </source>
</evidence>
<dbReference type="Proteomes" id="UP000240212">
    <property type="component" value="Unassembled WGS sequence"/>
</dbReference>
<dbReference type="OrthoDB" id="6538337at2"/>